<comment type="catalytic activity">
    <reaction evidence="4">
        <text>N-terminal L-arginyl-[protein] + L-leucyl-tRNA(Leu) = N-terminal L-leucyl-L-arginyl-[protein] + tRNA(Leu) + H(+)</text>
        <dbReference type="Rhea" id="RHEA:50416"/>
        <dbReference type="Rhea" id="RHEA-COMP:9613"/>
        <dbReference type="Rhea" id="RHEA-COMP:9622"/>
        <dbReference type="Rhea" id="RHEA-COMP:12672"/>
        <dbReference type="Rhea" id="RHEA-COMP:12673"/>
        <dbReference type="ChEBI" id="CHEBI:15378"/>
        <dbReference type="ChEBI" id="CHEBI:64719"/>
        <dbReference type="ChEBI" id="CHEBI:78442"/>
        <dbReference type="ChEBI" id="CHEBI:78494"/>
        <dbReference type="ChEBI" id="CHEBI:133044"/>
        <dbReference type="EC" id="2.3.2.6"/>
    </reaction>
</comment>
<protein>
    <recommendedName>
        <fullName evidence="4">Leucyl/phenylalanyl-tRNA--protein transferase</fullName>
        <ecNumber evidence="4">2.3.2.6</ecNumber>
    </recommendedName>
    <alternativeName>
        <fullName evidence="4">L/F-transferase</fullName>
    </alternativeName>
    <alternativeName>
        <fullName evidence="4">Leucyltransferase</fullName>
    </alternativeName>
    <alternativeName>
        <fullName evidence="4">Phenyalanyltransferase</fullName>
    </alternativeName>
</protein>
<accession>A0A2A5WUK8</accession>
<gene>
    <name evidence="4" type="primary">aat</name>
    <name evidence="5" type="ORF">CNE99_04760</name>
</gene>
<dbReference type="PANTHER" id="PTHR30098:SF2">
    <property type="entry name" value="LEUCYL_PHENYLALANYL-TRNA--PROTEIN TRANSFERASE"/>
    <property type="match status" value="1"/>
</dbReference>
<dbReference type="NCBIfam" id="TIGR00667">
    <property type="entry name" value="aat"/>
    <property type="match status" value="1"/>
</dbReference>
<dbReference type="InterPro" id="IPR016181">
    <property type="entry name" value="Acyl_CoA_acyltransferase"/>
</dbReference>
<dbReference type="Pfam" id="PF03588">
    <property type="entry name" value="Leu_Phe_trans"/>
    <property type="match status" value="1"/>
</dbReference>
<dbReference type="GO" id="GO:0008914">
    <property type="term" value="F:leucyl-tRNA--protein transferase activity"/>
    <property type="evidence" value="ECO:0007669"/>
    <property type="project" value="UniProtKB-UniRule"/>
</dbReference>
<evidence type="ECO:0000313" key="6">
    <source>
        <dbReference type="Proteomes" id="UP000219327"/>
    </source>
</evidence>
<evidence type="ECO:0000256" key="1">
    <source>
        <dbReference type="ARBA" id="ARBA00022490"/>
    </source>
</evidence>
<evidence type="ECO:0000256" key="3">
    <source>
        <dbReference type="ARBA" id="ARBA00023315"/>
    </source>
</evidence>
<name>A0A2A5WUK8_9GAMM</name>
<proteinExistence type="inferred from homology"/>
<sequence>MSNSRNRTVPWLPEVPWFPTVNEALDQPDGLLAAGGDLTVPWLSLAYRRGIFPWFDEPPILWWCPDPRTVIMPDSLTVSRSLGKALRRNDYEIRVNTRFMDVVDACSQPRGTDSEEPGTWITPSMKAAYLELYQQGLAHAIECYRDDTLIGGLYGVGIGRMFFGESMFYRHTDASKIALAHLCRLLESHGYPLIDCQVDNPHLKRLGAMSMGRDRFCAQCERLCELPGLDWSSLPSVLPAW</sequence>
<reference evidence="5 6" key="1">
    <citation type="submission" date="2017-08" db="EMBL/GenBank/DDBJ databases">
        <title>Fine stratification of microbial communities through a metagenomic profile of the photic zone.</title>
        <authorList>
            <person name="Haro-Moreno J.M."/>
            <person name="Lopez-Perez M."/>
            <person name="De La Torre J."/>
            <person name="Picazo A."/>
            <person name="Camacho A."/>
            <person name="Rodriguez-Valera F."/>
        </authorList>
    </citation>
    <scope>NUCLEOTIDE SEQUENCE [LARGE SCALE GENOMIC DNA]</scope>
    <source>
        <strain evidence="5">MED-G24</strain>
    </source>
</reference>
<evidence type="ECO:0000313" key="5">
    <source>
        <dbReference type="EMBL" id="PDH39874.1"/>
    </source>
</evidence>
<comment type="function">
    <text evidence="4">Functions in the N-end rule pathway of protein degradation where it conjugates Leu, Phe and, less efficiently, Met from aminoacyl-tRNAs to the N-termini of proteins containing an N-terminal arginine or lysine.</text>
</comment>
<dbReference type="SUPFAM" id="SSF55729">
    <property type="entry name" value="Acyl-CoA N-acyltransferases (Nat)"/>
    <property type="match status" value="1"/>
</dbReference>
<evidence type="ECO:0000256" key="4">
    <source>
        <dbReference type="HAMAP-Rule" id="MF_00688"/>
    </source>
</evidence>
<comment type="catalytic activity">
    <reaction evidence="4">
        <text>L-phenylalanyl-tRNA(Phe) + an N-terminal L-alpha-aminoacyl-[protein] = an N-terminal L-phenylalanyl-L-alpha-aminoacyl-[protein] + tRNA(Phe)</text>
        <dbReference type="Rhea" id="RHEA:43632"/>
        <dbReference type="Rhea" id="RHEA-COMP:9668"/>
        <dbReference type="Rhea" id="RHEA-COMP:9699"/>
        <dbReference type="Rhea" id="RHEA-COMP:10636"/>
        <dbReference type="Rhea" id="RHEA-COMP:10637"/>
        <dbReference type="ChEBI" id="CHEBI:78442"/>
        <dbReference type="ChEBI" id="CHEBI:78531"/>
        <dbReference type="ChEBI" id="CHEBI:78597"/>
        <dbReference type="ChEBI" id="CHEBI:83561"/>
        <dbReference type="EC" id="2.3.2.6"/>
    </reaction>
</comment>
<dbReference type="Gene3D" id="3.40.630.70">
    <property type="entry name" value="Leucyl/phenylalanyl-tRNA-protein transferase, C-terminal domain"/>
    <property type="match status" value="1"/>
</dbReference>
<evidence type="ECO:0000256" key="2">
    <source>
        <dbReference type="ARBA" id="ARBA00022679"/>
    </source>
</evidence>
<dbReference type="InterPro" id="IPR004616">
    <property type="entry name" value="Leu/Phe-tRNA_Trfase"/>
</dbReference>
<keyword evidence="2 4" id="KW-0808">Transferase</keyword>
<dbReference type="GO" id="GO:0005737">
    <property type="term" value="C:cytoplasm"/>
    <property type="evidence" value="ECO:0007669"/>
    <property type="project" value="UniProtKB-SubCell"/>
</dbReference>
<organism evidence="5 6">
    <name type="scientific">OM182 bacterium MED-G24</name>
    <dbReference type="NCBI Taxonomy" id="1986255"/>
    <lineage>
        <taxon>Bacteria</taxon>
        <taxon>Pseudomonadati</taxon>
        <taxon>Pseudomonadota</taxon>
        <taxon>Gammaproteobacteria</taxon>
        <taxon>OMG group</taxon>
        <taxon>OM182 clade</taxon>
    </lineage>
</organism>
<comment type="catalytic activity">
    <reaction evidence="4">
        <text>N-terminal L-lysyl-[protein] + L-leucyl-tRNA(Leu) = N-terminal L-leucyl-L-lysyl-[protein] + tRNA(Leu) + H(+)</text>
        <dbReference type="Rhea" id="RHEA:12340"/>
        <dbReference type="Rhea" id="RHEA-COMP:9613"/>
        <dbReference type="Rhea" id="RHEA-COMP:9622"/>
        <dbReference type="Rhea" id="RHEA-COMP:12670"/>
        <dbReference type="Rhea" id="RHEA-COMP:12671"/>
        <dbReference type="ChEBI" id="CHEBI:15378"/>
        <dbReference type="ChEBI" id="CHEBI:65249"/>
        <dbReference type="ChEBI" id="CHEBI:78442"/>
        <dbReference type="ChEBI" id="CHEBI:78494"/>
        <dbReference type="ChEBI" id="CHEBI:133043"/>
        <dbReference type="EC" id="2.3.2.6"/>
    </reaction>
</comment>
<dbReference type="AlphaFoldDB" id="A0A2A5WUK8"/>
<keyword evidence="3 4" id="KW-0012">Acyltransferase</keyword>
<dbReference type="HAMAP" id="MF_00688">
    <property type="entry name" value="Leu_Phe_trans"/>
    <property type="match status" value="1"/>
</dbReference>
<keyword evidence="1 4" id="KW-0963">Cytoplasm</keyword>
<dbReference type="GO" id="GO:0030163">
    <property type="term" value="P:protein catabolic process"/>
    <property type="evidence" value="ECO:0007669"/>
    <property type="project" value="UniProtKB-UniRule"/>
</dbReference>
<comment type="similarity">
    <text evidence="4">Belongs to the L/F-transferase family.</text>
</comment>
<dbReference type="PANTHER" id="PTHR30098">
    <property type="entry name" value="LEUCYL/PHENYLALANYL-TRNA--PROTEIN TRANSFERASE"/>
    <property type="match status" value="1"/>
</dbReference>
<comment type="subcellular location">
    <subcellularLocation>
        <location evidence="4">Cytoplasm</location>
    </subcellularLocation>
</comment>
<dbReference type="Gene3D" id="3.30.70.3550">
    <property type="entry name" value="Leucyl/phenylalanyl-tRNA-protein transferase, N-terminal domain"/>
    <property type="match status" value="1"/>
</dbReference>
<dbReference type="InterPro" id="IPR042203">
    <property type="entry name" value="Leu/Phe-tRNA_Trfase_C"/>
</dbReference>
<comment type="caution">
    <text evidence="5">The sequence shown here is derived from an EMBL/GenBank/DDBJ whole genome shotgun (WGS) entry which is preliminary data.</text>
</comment>
<dbReference type="EMBL" id="NTKD01000018">
    <property type="protein sequence ID" value="PDH39874.1"/>
    <property type="molecule type" value="Genomic_DNA"/>
</dbReference>
<dbReference type="EC" id="2.3.2.6" evidence="4"/>
<dbReference type="InterPro" id="IPR042221">
    <property type="entry name" value="Leu/Phe-tRNA_Trfase_N"/>
</dbReference>
<dbReference type="Proteomes" id="UP000219327">
    <property type="component" value="Unassembled WGS sequence"/>
</dbReference>